<reference evidence="2" key="1">
    <citation type="submission" date="2016-03" db="EMBL/GenBank/DDBJ databases">
        <title>Complete genome sequence of the type strain Actinoalloteichus hymeniacidonis DSM 45092.</title>
        <authorList>
            <person name="Schaffert L."/>
            <person name="Albersmeier A."/>
            <person name="Winkler A."/>
            <person name="Kalinowski J."/>
            <person name="Zotchev S."/>
            <person name="Ruckert C."/>
        </authorList>
    </citation>
    <scope>NUCLEOTIDE SEQUENCE [LARGE SCALE GENOMIC DNA]</scope>
    <source>
        <strain evidence="2">HPA177(T) (DSM 45092(T))</strain>
    </source>
</reference>
<evidence type="ECO:0000313" key="2">
    <source>
        <dbReference type="Proteomes" id="UP000095210"/>
    </source>
</evidence>
<gene>
    <name evidence="1" type="ORF">TL08_19990</name>
</gene>
<accession>A0AAC9HSI9</accession>
<proteinExistence type="predicted"/>
<dbReference type="EMBL" id="CP014859">
    <property type="protein sequence ID" value="AOS64789.1"/>
    <property type="molecule type" value="Genomic_DNA"/>
</dbReference>
<sequence>MIMDGSESWFDEDAGPLVRPFAMTRGRAPSTRYELNMITLVVAVRSDADAVTLDRESAEIVRMCQQRPLSVAEISARLNLLLAVSKVLIGDLIEQEYLIFQAPPPPVETPDMDLLQAVLNGLRDL</sequence>
<dbReference type="AlphaFoldDB" id="A0AAC9HSI9"/>
<dbReference type="PANTHER" id="PTHR36221:SF1">
    <property type="entry name" value="DUF742 DOMAIN-CONTAINING PROTEIN"/>
    <property type="match status" value="1"/>
</dbReference>
<name>A0AAC9HSI9_9PSEU</name>
<keyword evidence="2" id="KW-1185">Reference proteome</keyword>
<dbReference type="KEGG" id="ahm:TL08_19990"/>
<dbReference type="PANTHER" id="PTHR36221">
    <property type="entry name" value="DUF742 DOMAIN-CONTAINING PROTEIN"/>
    <property type="match status" value="1"/>
</dbReference>
<dbReference type="Pfam" id="PF05331">
    <property type="entry name" value="DUF742"/>
    <property type="match status" value="1"/>
</dbReference>
<dbReference type="InterPro" id="IPR007995">
    <property type="entry name" value="DUF742"/>
</dbReference>
<evidence type="ECO:0000313" key="1">
    <source>
        <dbReference type="EMBL" id="AOS64789.1"/>
    </source>
</evidence>
<protein>
    <submittedName>
        <fullName evidence="1">DUF742 family protein</fullName>
    </submittedName>
</protein>
<organism evidence="1 2">
    <name type="scientific">Actinoalloteichus hymeniacidonis</name>
    <dbReference type="NCBI Taxonomy" id="340345"/>
    <lineage>
        <taxon>Bacteria</taxon>
        <taxon>Bacillati</taxon>
        <taxon>Actinomycetota</taxon>
        <taxon>Actinomycetes</taxon>
        <taxon>Pseudonocardiales</taxon>
        <taxon>Pseudonocardiaceae</taxon>
        <taxon>Actinoalloteichus</taxon>
    </lineage>
</organism>
<dbReference type="Proteomes" id="UP000095210">
    <property type="component" value="Chromosome"/>
</dbReference>